<dbReference type="SUPFAM" id="SSF51430">
    <property type="entry name" value="NAD(P)-linked oxidoreductase"/>
    <property type="match status" value="1"/>
</dbReference>
<dbReference type="GO" id="GO:0051536">
    <property type="term" value="F:iron-sulfur cluster binding"/>
    <property type="evidence" value="ECO:0007669"/>
    <property type="project" value="UniProtKB-KW"/>
</dbReference>
<sequence length="369" mass="42520">MYYKRFQKYDISALGIGSLRLPTKQNEPNTIDRQKAQIVLDHALEYGINYIDTAYTYHNGDSERFLGEALKKYPRDSYYLASKFYVAANPDIECVFEEQLRRLKTDYLDFYLLHGVDENSIGAFIDERRDYIGFLEKQKKAGRIRYYGFSSHAAPETLRRFLKWHDKFDMALIQLNYLDWDLLDAKGQYEILTEHHIPIWVMEPLKGGRLSTLNQKAAELLKAAAPDRSLSSWAFRFLMGLPNIQTVLSGMDSITQIQDNAKTFEHPDPLNEPEYSTLRSAKAVFMDDLGVPCSGCRYCCEYCPAKLDIPLLIKGYNEQKVSGELWRIAELSNLQHGPKDCLQCGRCMEHCPQKIDIPAVMRSMTDASQ</sequence>
<dbReference type="EC" id="1.1.1.-" evidence="5"/>
<dbReference type="CDD" id="cd19096">
    <property type="entry name" value="AKR_Fe-S_oxidoreductase"/>
    <property type="match status" value="1"/>
</dbReference>
<evidence type="ECO:0000256" key="1">
    <source>
        <dbReference type="ARBA" id="ARBA00022723"/>
    </source>
</evidence>
<keyword evidence="2" id="KW-0408">Iron</keyword>
<organism evidence="5 6">
    <name type="scientific">Blautia producta</name>
    <dbReference type="NCBI Taxonomy" id="33035"/>
    <lineage>
        <taxon>Bacteria</taxon>
        <taxon>Bacillati</taxon>
        <taxon>Bacillota</taxon>
        <taxon>Clostridia</taxon>
        <taxon>Lachnospirales</taxon>
        <taxon>Lachnospiraceae</taxon>
        <taxon>Blautia</taxon>
    </lineage>
</organism>
<dbReference type="Pfam" id="PF13187">
    <property type="entry name" value="Fer4_9"/>
    <property type="match status" value="1"/>
</dbReference>
<dbReference type="RefSeq" id="WP_130181780.1">
    <property type="nucleotide sequence ID" value="NZ_CP035945.1"/>
</dbReference>
<dbReference type="InterPro" id="IPR036812">
    <property type="entry name" value="NAD(P)_OxRdtase_dom_sf"/>
</dbReference>
<dbReference type="InterPro" id="IPR020471">
    <property type="entry name" value="AKR"/>
</dbReference>
<accession>A0A4P6M2L3</accession>
<keyword evidence="1" id="KW-0479">Metal-binding</keyword>
<reference evidence="5 6" key="1">
    <citation type="submission" date="2019-01" db="EMBL/GenBank/DDBJ databases">
        <title>PMF-metabolizing Aryl O-demethylase.</title>
        <authorList>
            <person name="Kim M."/>
        </authorList>
    </citation>
    <scope>NUCLEOTIDE SEQUENCE [LARGE SCALE GENOMIC DNA]</scope>
    <source>
        <strain evidence="5 6">PMF1</strain>
    </source>
</reference>
<dbReference type="InterPro" id="IPR017900">
    <property type="entry name" value="4Fe4S_Fe_S_CS"/>
</dbReference>
<dbReference type="InterPro" id="IPR023210">
    <property type="entry name" value="NADP_OxRdtase_dom"/>
</dbReference>
<dbReference type="PANTHER" id="PTHR43312">
    <property type="entry name" value="D-THREO-ALDOSE 1-DEHYDROGENASE"/>
    <property type="match status" value="1"/>
</dbReference>
<dbReference type="PROSITE" id="PS00198">
    <property type="entry name" value="4FE4S_FER_1"/>
    <property type="match status" value="1"/>
</dbReference>
<dbReference type="KEGG" id="bpro:PMF13cell1_03891"/>
<dbReference type="InterPro" id="IPR017896">
    <property type="entry name" value="4Fe4S_Fe-S-bd"/>
</dbReference>
<dbReference type="AlphaFoldDB" id="A0A4P6M2L3"/>
<dbReference type="InterPro" id="IPR053135">
    <property type="entry name" value="AKR2_Oxidoreductase"/>
</dbReference>
<evidence type="ECO:0000256" key="3">
    <source>
        <dbReference type="ARBA" id="ARBA00023014"/>
    </source>
</evidence>
<dbReference type="PRINTS" id="PR00069">
    <property type="entry name" value="ALDKETRDTASE"/>
</dbReference>
<evidence type="ECO:0000259" key="4">
    <source>
        <dbReference type="PROSITE" id="PS51379"/>
    </source>
</evidence>
<proteinExistence type="predicted"/>
<protein>
    <submittedName>
        <fullName evidence="5">General stress protein 69</fullName>
        <ecNumber evidence="5">1.1.1.-</ecNumber>
    </submittedName>
</protein>
<evidence type="ECO:0000256" key="2">
    <source>
        <dbReference type="ARBA" id="ARBA00023004"/>
    </source>
</evidence>
<dbReference type="PROSITE" id="PS51379">
    <property type="entry name" value="4FE4S_FER_2"/>
    <property type="match status" value="1"/>
</dbReference>
<dbReference type="Pfam" id="PF00248">
    <property type="entry name" value="Aldo_ket_red"/>
    <property type="match status" value="1"/>
</dbReference>
<name>A0A4P6M2L3_9FIRM</name>
<dbReference type="GO" id="GO:0046872">
    <property type="term" value="F:metal ion binding"/>
    <property type="evidence" value="ECO:0007669"/>
    <property type="project" value="UniProtKB-KW"/>
</dbReference>
<dbReference type="Gene3D" id="3.20.20.100">
    <property type="entry name" value="NADP-dependent oxidoreductase domain"/>
    <property type="match status" value="1"/>
</dbReference>
<keyword evidence="3" id="KW-0411">Iron-sulfur</keyword>
<dbReference type="Proteomes" id="UP000289794">
    <property type="component" value="Chromosome"/>
</dbReference>
<dbReference type="Gene3D" id="3.30.70.20">
    <property type="match status" value="1"/>
</dbReference>
<evidence type="ECO:0000313" key="6">
    <source>
        <dbReference type="Proteomes" id="UP000289794"/>
    </source>
</evidence>
<dbReference type="SUPFAM" id="SSF46548">
    <property type="entry name" value="alpha-helical ferredoxin"/>
    <property type="match status" value="1"/>
</dbReference>
<evidence type="ECO:0000313" key="5">
    <source>
        <dbReference type="EMBL" id="QBE98325.1"/>
    </source>
</evidence>
<keyword evidence="5" id="KW-0560">Oxidoreductase</keyword>
<feature type="domain" description="4Fe-4S ferredoxin-type" evidence="4">
    <location>
        <begin position="332"/>
        <end position="360"/>
    </location>
</feature>
<dbReference type="PANTHER" id="PTHR43312:SF2">
    <property type="entry name" value="OXIDOREDUCTASE"/>
    <property type="match status" value="1"/>
</dbReference>
<dbReference type="EMBL" id="CP035945">
    <property type="protein sequence ID" value="QBE98325.1"/>
    <property type="molecule type" value="Genomic_DNA"/>
</dbReference>
<gene>
    <name evidence="5" type="primary">yhdN_2</name>
    <name evidence="5" type="ORF">PMF13cell1_03891</name>
</gene>
<dbReference type="GO" id="GO:0016491">
    <property type="term" value="F:oxidoreductase activity"/>
    <property type="evidence" value="ECO:0007669"/>
    <property type="project" value="UniProtKB-KW"/>
</dbReference>